<comment type="caution">
    <text evidence="2">The sequence shown here is derived from an EMBL/GenBank/DDBJ whole genome shotgun (WGS) entry which is preliminary data.</text>
</comment>
<evidence type="ECO:0000313" key="2">
    <source>
        <dbReference type="EMBL" id="MBJ6121995.1"/>
    </source>
</evidence>
<protein>
    <submittedName>
        <fullName evidence="2">Uncharacterized protein</fullName>
    </submittedName>
</protein>
<keyword evidence="1" id="KW-0472">Membrane</keyword>
<feature type="transmembrane region" description="Helical" evidence="1">
    <location>
        <begin position="56"/>
        <end position="76"/>
    </location>
</feature>
<evidence type="ECO:0000313" key="3">
    <source>
        <dbReference type="Proteomes" id="UP000640426"/>
    </source>
</evidence>
<feature type="transmembrane region" description="Helical" evidence="1">
    <location>
        <begin position="21"/>
        <end position="44"/>
    </location>
</feature>
<dbReference type="RefSeq" id="WP_199037273.1">
    <property type="nucleotide sequence ID" value="NZ_JAELXS010000004.1"/>
</dbReference>
<reference evidence="3" key="1">
    <citation type="submission" date="2020-12" db="EMBL/GenBank/DDBJ databases">
        <title>Hymenobacter sp.</title>
        <authorList>
            <person name="Kim M.K."/>
        </authorList>
    </citation>
    <scope>NUCLEOTIDE SEQUENCE [LARGE SCALE GENOMIC DNA]</scope>
    <source>
        <strain evidence="3">BT553</strain>
    </source>
</reference>
<dbReference type="EMBL" id="JAELXS010000004">
    <property type="protein sequence ID" value="MBJ6121995.1"/>
    <property type="molecule type" value="Genomic_DNA"/>
</dbReference>
<accession>A0ABS0XQD2</accession>
<keyword evidence="1" id="KW-0812">Transmembrane</keyword>
<evidence type="ECO:0000256" key="1">
    <source>
        <dbReference type="SAM" id="Phobius"/>
    </source>
</evidence>
<keyword evidence="1" id="KW-1133">Transmembrane helix</keyword>
<name>A0ABS0XQD2_9SPHN</name>
<dbReference type="Proteomes" id="UP000640426">
    <property type="component" value="Unassembled WGS sequence"/>
</dbReference>
<keyword evidence="3" id="KW-1185">Reference proteome</keyword>
<feature type="transmembrane region" description="Helical" evidence="1">
    <location>
        <begin position="97"/>
        <end position="118"/>
    </location>
</feature>
<sequence length="162" mass="17236">MEAHRYLSDAHRRYLRIEMTVAAAISAVLSIVFVLLVFGAPAFVPMRGWNGLIVDAAPQSLMIALMSSLVPTWLTRRRRTAGAIAPLSAGRSWPRPALVRSLCIAVPVAVVAVLAHAILLPLTGERWSFVAVLSFKAIYGALLGAVVARVAVTAALADPVDA</sequence>
<organism evidence="2 3">
    <name type="scientific">Sphingomonas mollis</name>
    <dbReference type="NCBI Taxonomy" id="2795726"/>
    <lineage>
        <taxon>Bacteria</taxon>
        <taxon>Pseudomonadati</taxon>
        <taxon>Pseudomonadota</taxon>
        <taxon>Alphaproteobacteria</taxon>
        <taxon>Sphingomonadales</taxon>
        <taxon>Sphingomonadaceae</taxon>
        <taxon>Sphingomonas</taxon>
    </lineage>
</organism>
<proteinExistence type="predicted"/>
<feature type="transmembrane region" description="Helical" evidence="1">
    <location>
        <begin position="138"/>
        <end position="157"/>
    </location>
</feature>
<gene>
    <name evidence="2" type="ORF">JAO74_09345</name>
</gene>